<dbReference type="EMBL" id="JARJCW010000012">
    <property type="protein sequence ID" value="KAJ7218653.1"/>
    <property type="molecule type" value="Genomic_DNA"/>
</dbReference>
<accession>A0AAD6VQD3</accession>
<evidence type="ECO:0000313" key="1">
    <source>
        <dbReference type="EMBL" id="KAJ7218653.1"/>
    </source>
</evidence>
<protein>
    <submittedName>
        <fullName evidence="1">Uncharacterized protein</fullName>
    </submittedName>
</protein>
<organism evidence="1 2">
    <name type="scientific">Mycena pura</name>
    <dbReference type="NCBI Taxonomy" id="153505"/>
    <lineage>
        <taxon>Eukaryota</taxon>
        <taxon>Fungi</taxon>
        <taxon>Dikarya</taxon>
        <taxon>Basidiomycota</taxon>
        <taxon>Agaricomycotina</taxon>
        <taxon>Agaricomycetes</taxon>
        <taxon>Agaricomycetidae</taxon>
        <taxon>Agaricales</taxon>
        <taxon>Marasmiineae</taxon>
        <taxon>Mycenaceae</taxon>
        <taxon>Mycena</taxon>
    </lineage>
</organism>
<evidence type="ECO:0000313" key="2">
    <source>
        <dbReference type="Proteomes" id="UP001219525"/>
    </source>
</evidence>
<proteinExistence type="predicted"/>
<dbReference type="AlphaFoldDB" id="A0AAD6VQD3"/>
<keyword evidence="2" id="KW-1185">Reference proteome</keyword>
<gene>
    <name evidence="1" type="ORF">GGX14DRAFT_390417</name>
</gene>
<dbReference type="Proteomes" id="UP001219525">
    <property type="component" value="Unassembled WGS sequence"/>
</dbReference>
<sequence length="138" mass="14902">MIKAVVEVIALGLCGRFIALVLCGRDTQTVILGRIITVLVFCCGKAMISEHCGGDVEFMFARNPFKKLGPRGKVKVSRSVTAAKINLEPKMSDNVEAHGGRCDGYAITQPFRQEPGFGNITEDIIVNLALPVIVLELA</sequence>
<name>A0AAD6VQD3_9AGAR</name>
<comment type="caution">
    <text evidence="1">The sequence shown here is derived from an EMBL/GenBank/DDBJ whole genome shotgun (WGS) entry which is preliminary data.</text>
</comment>
<reference evidence="1" key="1">
    <citation type="submission" date="2023-03" db="EMBL/GenBank/DDBJ databases">
        <title>Massive genome expansion in bonnet fungi (Mycena s.s.) driven by repeated elements and novel gene families across ecological guilds.</title>
        <authorList>
            <consortium name="Lawrence Berkeley National Laboratory"/>
            <person name="Harder C.B."/>
            <person name="Miyauchi S."/>
            <person name="Viragh M."/>
            <person name="Kuo A."/>
            <person name="Thoen E."/>
            <person name="Andreopoulos B."/>
            <person name="Lu D."/>
            <person name="Skrede I."/>
            <person name="Drula E."/>
            <person name="Henrissat B."/>
            <person name="Morin E."/>
            <person name="Kohler A."/>
            <person name="Barry K."/>
            <person name="LaButti K."/>
            <person name="Morin E."/>
            <person name="Salamov A."/>
            <person name="Lipzen A."/>
            <person name="Mereny Z."/>
            <person name="Hegedus B."/>
            <person name="Baldrian P."/>
            <person name="Stursova M."/>
            <person name="Weitz H."/>
            <person name="Taylor A."/>
            <person name="Grigoriev I.V."/>
            <person name="Nagy L.G."/>
            <person name="Martin F."/>
            <person name="Kauserud H."/>
        </authorList>
    </citation>
    <scope>NUCLEOTIDE SEQUENCE</scope>
    <source>
        <strain evidence="1">9144</strain>
    </source>
</reference>